<dbReference type="InterPro" id="IPR009027">
    <property type="entry name" value="Ribosomal_bL9/RNase_H1_N"/>
</dbReference>
<dbReference type="GO" id="GO:0005840">
    <property type="term" value="C:ribosome"/>
    <property type="evidence" value="ECO:0007669"/>
    <property type="project" value="UniProtKB-KW"/>
</dbReference>
<organism evidence="6 7">
    <name type="scientific">Babesia bovis</name>
    <dbReference type="NCBI Taxonomy" id="5865"/>
    <lineage>
        <taxon>Eukaryota</taxon>
        <taxon>Sar</taxon>
        <taxon>Alveolata</taxon>
        <taxon>Apicomplexa</taxon>
        <taxon>Aconoidasida</taxon>
        <taxon>Piroplasmida</taxon>
        <taxon>Babesiidae</taxon>
        <taxon>Babesia</taxon>
    </lineage>
</organism>
<accession>A7ANQ7</accession>
<dbReference type="GO" id="GO:1990904">
    <property type="term" value="C:ribonucleoprotein complex"/>
    <property type="evidence" value="ECO:0007669"/>
    <property type="project" value="UniProtKB-KW"/>
</dbReference>
<name>A7ANQ7_BABBO</name>
<evidence type="ECO:0000256" key="4">
    <source>
        <dbReference type="SAM" id="Phobius"/>
    </source>
</evidence>
<dbReference type="OMA" id="ASAMHLK"/>
<gene>
    <name evidence="6" type="ORF">BBOV_III006300</name>
</gene>
<dbReference type="SUPFAM" id="SSF55658">
    <property type="entry name" value="L9 N-domain-like"/>
    <property type="match status" value="1"/>
</dbReference>
<dbReference type="PANTHER" id="PTHR21368">
    <property type="entry name" value="50S RIBOSOMAL PROTEIN L9"/>
    <property type="match status" value="1"/>
</dbReference>
<feature type="domain" description="Ribosomal protein L9" evidence="5">
    <location>
        <begin position="93"/>
        <end position="135"/>
    </location>
</feature>
<evidence type="ECO:0000256" key="1">
    <source>
        <dbReference type="ARBA" id="ARBA00010605"/>
    </source>
</evidence>
<dbReference type="EMBL" id="AAXT01000001">
    <property type="protein sequence ID" value="EDO08191.1"/>
    <property type="molecule type" value="Genomic_DNA"/>
</dbReference>
<evidence type="ECO:0000313" key="7">
    <source>
        <dbReference type="Proteomes" id="UP000002173"/>
    </source>
</evidence>
<comment type="similarity">
    <text evidence="1">Belongs to the bacterial ribosomal protein bL9 family.</text>
</comment>
<keyword evidence="7" id="KW-1185">Reference proteome</keyword>
<dbReference type="RefSeq" id="XP_001611759.1">
    <property type="nucleotide sequence ID" value="XM_001611709.1"/>
</dbReference>
<comment type="caution">
    <text evidence="6">The sequence shown here is derived from an EMBL/GenBank/DDBJ whole genome shotgun (WGS) entry which is preliminary data.</text>
</comment>
<dbReference type="GeneID" id="5480010"/>
<dbReference type="InterPro" id="IPR036935">
    <property type="entry name" value="Ribosomal_bL9_N_sf"/>
</dbReference>
<feature type="transmembrane region" description="Helical" evidence="4">
    <location>
        <begin position="25"/>
        <end position="48"/>
    </location>
</feature>
<dbReference type="GO" id="GO:0006412">
    <property type="term" value="P:translation"/>
    <property type="evidence" value="ECO:0007669"/>
    <property type="project" value="InterPro"/>
</dbReference>
<keyword evidence="2 6" id="KW-0689">Ribosomal protein</keyword>
<evidence type="ECO:0000259" key="5">
    <source>
        <dbReference type="Pfam" id="PF01281"/>
    </source>
</evidence>
<keyword evidence="4" id="KW-1133">Transmembrane helix</keyword>
<dbReference type="VEuPathDB" id="PiroplasmaDB:BBOV_III006300"/>
<dbReference type="Proteomes" id="UP000002173">
    <property type="component" value="Unassembled WGS sequence"/>
</dbReference>
<keyword evidence="3" id="KW-0687">Ribonucleoprotein</keyword>
<reference evidence="6 7" key="1">
    <citation type="journal article" date="2007" name="PLoS Pathog.">
        <title>Genome sequence of Babesia bovis and comparative analysis of apicomplexan hemoprotozoa.</title>
        <authorList>
            <person name="Brayton K.A."/>
            <person name="Lau A.O.T."/>
            <person name="Herndon D.R."/>
            <person name="Hannick L."/>
            <person name="Kappmeyer L.S."/>
            <person name="Berens S.J."/>
            <person name="Bidwell S.L."/>
            <person name="Brown W.C."/>
            <person name="Crabtree J."/>
            <person name="Fadrosh D."/>
            <person name="Feldblum T."/>
            <person name="Forberger H.A."/>
            <person name="Haas B.J."/>
            <person name="Howell J.M."/>
            <person name="Khouri H."/>
            <person name="Koo H."/>
            <person name="Mann D.J."/>
            <person name="Norimine J."/>
            <person name="Paulsen I.T."/>
            <person name="Radune D."/>
            <person name="Ren Q."/>
            <person name="Smith R.K. Jr."/>
            <person name="Suarez C.E."/>
            <person name="White O."/>
            <person name="Wortman J.R."/>
            <person name="Knowles D.P. Jr."/>
            <person name="McElwain T.F."/>
            <person name="Nene V.M."/>
        </authorList>
    </citation>
    <scope>NUCLEOTIDE SEQUENCE [LARGE SCALE GENOMIC DNA]</scope>
    <source>
        <strain evidence="6">T2Bo</strain>
    </source>
</reference>
<dbReference type="InterPro" id="IPR000244">
    <property type="entry name" value="Ribosomal_bL9"/>
</dbReference>
<evidence type="ECO:0000256" key="3">
    <source>
        <dbReference type="ARBA" id="ARBA00023274"/>
    </source>
</evidence>
<protein>
    <submittedName>
        <fullName evidence="6">Ribosomal protein L9, N-terminal domain containing protein</fullName>
    </submittedName>
</protein>
<keyword evidence="4" id="KW-0812">Transmembrane</keyword>
<evidence type="ECO:0000313" key="6">
    <source>
        <dbReference type="EMBL" id="EDO08191.1"/>
    </source>
</evidence>
<dbReference type="AlphaFoldDB" id="A7ANQ7"/>
<dbReference type="KEGG" id="bbo:BBOV_III006300"/>
<sequence length="264" mass="30275">MSTFCISPLQLQSRHTGKSRIHNRFYLLVRVLAVYTYLTLVIIHSYALRLSRNRYYASVTHQTYPKAFVAPSISQTQGRHISPLNAQRWSYTRVTLLKDTPQVGKEGDVVLVNRNYAFNYLVPFGFARYTTRAELIGLTLQKDYKDALVNVRKASAMHLKNRLGDNTVLQFEVPAEAKGSDRVLTPILPIHIIDHMRQKRMLLVVDMLREQDVKIITEEGVINRFGEHRVQLNVDPDVNIEVIANVKEQPVDTNFLQDVVPFGS</sequence>
<dbReference type="InterPro" id="IPR020070">
    <property type="entry name" value="Ribosomal_bL9_N"/>
</dbReference>
<keyword evidence="4" id="KW-0472">Membrane</keyword>
<dbReference type="Pfam" id="PF01281">
    <property type="entry name" value="Ribosomal_L9_N"/>
    <property type="match status" value="1"/>
</dbReference>
<reference evidence="7" key="3">
    <citation type="journal article" date="2021" name="Int. J. Parasitol.">
        <title>Comparative analysis of gene expression between Babesia bovis blood stages and kinetes allowed by improved genome annotation.</title>
        <authorList>
            <person name="Ueti M.W."/>
            <person name="Johnson W.C."/>
            <person name="Kappmeyer L.S."/>
            <person name="Herndon D.R."/>
            <person name="Mousel M.R."/>
            <person name="Reif K.E."/>
            <person name="Taus N.S."/>
            <person name="Ifeonu O.O."/>
            <person name="Silva J.C."/>
            <person name="Suarez C.E."/>
            <person name="Brayton K.A."/>
        </authorList>
    </citation>
    <scope>NUCLEOTIDE SEQUENCE [LARGE SCALE GENOMIC DNA]</scope>
</reference>
<evidence type="ECO:0000256" key="2">
    <source>
        <dbReference type="ARBA" id="ARBA00022980"/>
    </source>
</evidence>
<dbReference type="eggNOG" id="ENOG502TN9Y">
    <property type="taxonomic scope" value="Eukaryota"/>
</dbReference>
<proteinExistence type="inferred from homology"/>
<dbReference type="InParanoid" id="A7ANQ7"/>
<reference evidence="7" key="2">
    <citation type="journal article" date="2020" name="Data Brief">
        <title>Transcriptome dataset of Babesia bovis life stages within vertebrate and invertebrate hosts.</title>
        <authorList>
            <person name="Ueti M.W."/>
            <person name="Johnson W.C."/>
            <person name="Kappmeyer L.S."/>
            <person name="Herndon D.R."/>
            <person name="Mousel M.R."/>
            <person name="Reif K.E."/>
            <person name="Taus N.S."/>
            <person name="Ifeonu O.O."/>
            <person name="Silva J.C."/>
            <person name="Suarez C.E."/>
            <person name="Brayton K.A."/>
        </authorList>
    </citation>
    <scope>NUCLEOTIDE SEQUENCE [LARGE SCALE GENOMIC DNA]</scope>
</reference>
<dbReference type="Gene3D" id="3.40.5.10">
    <property type="entry name" value="Ribosomal protein L9, N-terminal domain"/>
    <property type="match status" value="1"/>
</dbReference>
<dbReference type="GO" id="GO:0003735">
    <property type="term" value="F:structural constituent of ribosome"/>
    <property type="evidence" value="ECO:0007669"/>
    <property type="project" value="InterPro"/>
</dbReference>